<dbReference type="GO" id="GO:0046872">
    <property type="term" value="F:metal ion binding"/>
    <property type="evidence" value="ECO:0007669"/>
    <property type="project" value="UniProtKB-KW"/>
</dbReference>
<keyword evidence="13" id="KW-0862">Zinc</keyword>
<accession>A0A0F5JD22</accession>
<evidence type="ECO:0000259" key="22">
    <source>
        <dbReference type="Pfam" id="PF04389"/>
    </source>
</evidence>
<keyword evidence="6" id="KW-0964">Secreted</keyword>
<dbReference type="GO" id="GO:0006508">
    <property type="term" value="P:proteolysis"/>
    <property type="evidence" value="ECO:0007669"/>
    <property type="project" value="UniProtKB-KW"/>
</dbReference>
<dbReference type="InterPro" id="IPR039866">
    <property type="entry name" value="CPQ"/>
</dbReference>
<organism evidence="23 24">
    <name type="scientific">Parabacteroides gordonii MS-1 = DSM 23371</name>
    <dbReference type="NCBI Taxonomy" id="1203610"/>
    <lineage>
        <taxon>Bacteria</taxon>
        <taxon>Pseudomonadati</taxon>
        <taxon>Bacteroidota</taxon>
        <taxon>Bacteroidia</taxon>
        <taxon>Bacteroidales</taxon>
        <taxon>Tannerellaceae</taxon>
        <taxon>Parabacteroides</taxon>
    </lineage>
</organism>
<keyword evidence="10 21" id="KW-0732">Signal</keyword>
<comment type="subunit">
    <text evidence="19">Homodimer. The monomeric form is inactive while the homodimer is active.</text>
</comment>
<evidence type="ECO:0000256" key="14">
    <source>
        <dbReference type="ARBA" id="ARBA00023034"/>
    </source>
</evidence>
<evidence type="ECO:0000256" key="5">
    <source>
        <dbReference type="ARBA" id="ARBA00014116"/>
    </source>
</evidence>
<dbReference type="STRING" id="1203610.HMPREF1536_03236"/>
<dbReference type="RefSeq" id="WP_028726214.1">
    <property type="nucleotide sequence ID" value="NZ_AUAE01000008.1"/>
</dbReference>
<keyword evidence="9" id="KW-0479">Metal-binding</keyword>
<evidence type="ECO:0000256" key="1">
    <source>
        <dbReference type="ARBA" id="ARBA00004240"/>
    </source>
</evidence>
<dbReference type="GO" id="GO:0005764">
    <property type="term" value="C:lysosome"/>
    <property type="evidence" value="ECO:0007669"/>
    <property type="project" value="UniProtKB-SubCell"/>
</dbReference>
<dbReference type="HOGENOM" id="CLU_033697_1_1_10"/>
<evidence type="ECO:0000256" key="12">
    <source>
        <dbReference type="ARBA" id="ARBA00022824"/>
    </source>
</evidence>
<evidence type="ECO:0000256" key="15">
    <source>
        <dbReference type="ARBA" id="ARBA00023049"/>
    </source>
</evidence>
<evidence type="ECO:0000256" key="2">
    <source>
        <dbReference type="ARBA" id="ARBA00004371"/>
    </source>
</evidence>
<keyword evidence="8" id="KW-0645">Protease</keyword>
<evidence type="ECO:0000313" key="23">
    <source>
        <dbReference type="EMBL" id="KKB55761.1"/>
    </source>
</evidence>
<keyword evidence="17" id="KW-0325">Glycoprotein</keyword>
<evidence type="ECO:0000256" key="16">
    <source>
        <dbReference type="ARBA" id="ARBA00023145"/>
    </source>
</evidence>
<comment type="subcellular location">
    <subcellularLocation>
        <location evidence="1">Endoplasmic reticulum</location>
    </subcellularLocation>
    <subcellularLocation>
        <location evidence="3">Golgi apparatus</location>
    </subcellularLocation>
    <subcellularLocation>
        <location evidence="2">Lysosome</location>
    </subcellularLocation>
    <subcellularLocation>
        <location evidence="4">Secreted</location>
    </subcellularLocation>
</comment>
<keyword evidence="16" id="KW-0865">Zymogen</keyword>
<evidence type="ECO:0000256" key="20">
    <source>
        <dbReference type="ARBA" id="ARBA00033328"/>
    </source>
</evidence>
<evidence type="ECO:0000256" key="7">
    <source>
        <dbReference type="ARBA" id="ARBA00022645"/>
    </source>
</evidence>
<dbReference type="GO" id="GO:0070573">
    <property type="term" value="F:metallodipeptidase activity"/>
    <property type="evidence" value="ECO:0007669"/>
    <property type="project" value="InterPro"/>
</dbReference>
<dbReference type="Gene3D" id="3.40.630.10">
    <property type="entry name" value="Zn peptidases"/>
    <property type="match status" value="1"/>
</dbReference>
<evidence type="ECO:0000256" key="21">
    <source>
        <dbReference type="SAM" id="SignalP"/>
    </source>
</evidence>
<dbReference type="GO" id="GO:0005576">
    <property type="term" value="C:extracellular region"/>
    <property type="evidence" value="ECO:0007669"/>
    <property type="project" value="UniProtKB-SubCell"/>
</dbReference>
<dbReference type="Proteomes" id="UP000033035">
    <property type="component" value="Unassembled WGS sequence"/>
</dbReference>
<evidence type="ECO:0000313" key="24">
    <source>
        <dbReference type="Proteomes" id="UP000033035"/>
    </source>
</evidence>
<feature type="domain" description="Peptidase M28" evidence="22">
    <location>
        <begin position="285"/>
        <end position="483"/>
    </location>
</feature>
<keyword evidence="18" id="KW-0458">Lysosome</keyword>
<dbReference type="SUPFAM" id="SSF53187">
    <property type="entry name" value="Zn-dependent exopeptidases"/>
    <property type="match status" value="1"/>
</dbReference>
<dbReference type="GO" id="GO:0004180">
    <property type="term" value="F:carboxypeptidase activity"/>
    <property type="evidence" value="ECO:0007669"/>
    <property type="project" value="UniProtKB-KW"/>
</dbReference>
<dbReference type="PATRIC" id="fig|1203610.3.peg.3299"/>
<evidence type="ECO:0000256" key="17">
    <source>
        <dbReference type="ARBA" id="ARBA00023180"/>
    </source>
</evidence>
<dbReference type="Gene3D" id="3.50.30.30">
    <property type="match status" value="1"/>
</dbReference>
<evidence type="ECO:0000256" key="13">
    <source>
        <dbReference type="ARBA" id="ARBA00022833"/>
    </source>
</evidence>
<reference evidence="23 24" key="1">
    <citation type="submission" date="2013-04" db="EMBL/GenBank/DDBJ databases">
        <title>The Genome Sequence of Parabacteroides gordonii DSM 23371.</title>
        <authorList>
            <consortium name="The Broad Institute Genomics Platform"/>
            <person name="Earl A."/>
            <person name="Ward D."/>
            <person name="Feldgarden M."/>
            <person name="Gevers D."/>
            <person name="Martens E."/>
            <person name="Sakamoto M."/>
            <person name="Benno Y."/>
            <person name="Suzuki N."/>
            <person name="Matsunaga N."/>
            <person name="Koshihara K."/>
            <person name="Seki M."/>
            <person name="Komiya H."/>
            <person name="Walker B."/>
            <person name="Young S."/>
            <person name="Zeng Q."/>
            <person name="Gargeya S."/>
            <person name="Fitzgerald M."/>
            <person name="Haas B."/>
            <person name="Abouelleil A."/>
            <person name="Allen A.W."/>
            <person name="Alvarado L."/>
            <person name="Arachchi H.M."/>
            <person name="Berlin A.M."/>
            <person name="Chapman S.B."/>
            <person name="Gainer-Dewar J."/>
            <person name="Goldberg J."/>
            <person name="Griggs A."/>
            <person name="Gujja S."/>
            <person name="Hansen M."/>
            <person name="Howarth C."/>
            <person name="Imamovic A."/>
            <person name="Ireland A."/>
            <person name="Larimer J."/>
            <person name="McCowan C."/>
            <person name="Murphy C."/>
            <person name="Pearson M."/>
            <person name="Poon T.W."/>
            <person name="Priest M."/>
            <person name="Roberts A."/>
            <person name="Saif S."/>
            <person name="Shea T."/>
            <person name="Sisk P."/>
            <person name="Sykes S."/>
            <person name="Wortman J."/>
            <person name="Nusbaum C."/>
            <person name="Birren B."/>
        </authorList>
    </citation>
    <scope>NUCLEOTIDE SEQUENCE [LARGE SCALE GENOMIC DNA]</scope>
    <source>
        <strain evidence="23 24">MS-1</strain>
    </source>
</reference>
<evidence type="ECO:0000256" key="19">
    <source>
        <dbReference type="ARBA" id="ARBA00025833"/>
    </source>
</evidence>
<keyword evidence="12" id="KW-0256">Endoplasmic reticulum</keyword>
<dbReference type="PANTHER" id="PTHR12053">
    <property type="entry name" value="PROTEASE FAMILY M28 PLASMA GLUTAMATE CARBOXYPEPTIDASE-RELATED"/>
    <property type="match status" value="1"/>
</dbReference>
<proteinExistence type="predicted"/>
<keyword evidence="11" id="KW-0378">Hydrolase</keyword>
<evidence type="ECO:0000256" key="11">
    <source>
        <dbReference type="ARBA" id="ARBA00022801"/>
    </source>
</evidence>
<keyword evidence="15" id="KW-0482">Metalloprotease</keyword>
<comment type="caution">
    <text evidence="23">The sequence shown here is derived from an EMBL/GenBank/DDBJ whole genome shotgun (WGS) entry which is preliminary data.</text>
</comment>
<keyword evidence="24" id="KW-1185">Reference proteome</keyword>
<evidence type="ECO:0000256" key="8">
    <source>
        <dbReference type="ARBA" id="ARBA00022670"/>
    </source>
</evidence>
<name>A0A0F5JD22_9BACT</name>
<dbReference type="InterPro" id="IPR007484">
    <property type="entry name" value="Peptidase_M28"/>
</dbReference>
<gene>
    <name evidence="23" type="ORF">HMPREF1536_03236</name>
</gene>
<evidence type="ECO:0000256" key="10">
    <source>
        <dbReference type="ARBA" id="ARBA00022729"/>
    </source>
</evidence>
<evidence type="ECO:0000256" key="18">
    <source>
        <dbReference type="ARBA" id="ARBA00023228"/>
    </source>
</evidence>
<dbReference type="PANTHER" id="PTHR12053:SF3">
    <property type="entry name" value="CARBOXYPEPTIDASE Q"/>
    <property type="match status" value="1"/>
</dbReference>
<evidence type="ECO:0000256" key="4">
    <source>
        <dbReference type="ARBA" id="ARBA00004613"/>
    </source>
</evidence>
<protein>
    <recommendedName>
        <fullName evidence="5">Carboxypeptidase Q</fullName>
    </recommendedName>
    <alternativeName>
        <fullName evidence="20">Plasma glutamate carboxypeptidase</fullName>
    </alternativeName>
</protein>
<keyword evidence="7" id="KW-0121">Carboxypeptidase</keyword>
<evidence type="ECO:0000256" key="6">
    <source>
        <dbReference type="ARBA" id="ARBA00022525"/>
    </source>
</evidence>
<evidence type="ECO:0000256" key="3">
    <source>
        <dbReference type="ARBA" id="ARBA00004555"/>
    </source>
</evidence>
<dbReference type="Pfam" id="PF04389">
    <property type="entry name" value="Peptidase_M28"/>
    <property type="match status" value="1"/>
</dbReference>
<feature type="chain" id="PRO_5002489671" description="Carboxypeptidase Q" evidence="21">
    <location>
        <begin position="18"/>
        <end position="499"/>
    </location>
</feature>
<dbReference type="EMBL" id="AQHW01000015">
    <property type="protein sequence ID" value="KKB55761.1"/>
    <property type="molecule type" value="Genomic_DNA"/>
</dbReference>
<evidence type="ECO:0000256" key="9">
    <source>
        <dbReference type="ARBA" id="ARBA00022723"/>
    </source>
</evidence>
<feature type="signal peptide" evidence="21">
    <location>
        <begin position="1"/>
        <end position="17"/>
    </location>
</feature>
<sequence>MKSLLVFLMIGVSSVMAQTEKIDLTVAQKIKQEEQLNSDIERLSYRLLDYAGPRLTGSDGMERGYKVAKEMMEEYKLSNPRIEFARDWPRGGWDIEKAYAAMTLPYYIPIFPAPVAWTNGTNGPVKGDVVLITATNDKELQALKGTLKGKIVLMPSVTDYKISFEPMARRHTEESLKQTAEYPITKVQPRRRRPAQAIEGSELSYAEILSFVHKENPAVIIHESGNYSVPGLNFHKLEEAGPVPCELNIACENHGLMERLIRNGEKVEMEVDIAVKFESDRKIYNVIAEIPGTDPKLKDELVIIGGHLDCYHMSPGAGDDGAGFIAMLEAMRILKAIGVQPRRTIRVAFWGGEEVGLHGSSGYVEQFVQDPVTKEKKKEYNKISAYFNSDYGPGKFRGIFTQDNLQVYPIFTEWMQPFLDTGFTTVSNRSVGSTDHIPFDNAGIPAFQFIQDPMEWGRHSHRTQDFSDRLVLDDIRHNAVIVAWFAYNAAMRDEMMPRK</sequence>
<keyword evidence="14" id="KW-0333">Golgi apparatus</keyword>
<dbReference type="AlphaFoldDB" id="A0A0F5JD22"/>